<sequence>MSQPGLIAAALVVMGCGLVLTPSPPGGASAAAQPPSSQPRRLAVARVLSAAGSFASRLATGTEYRPLPAEADIHSTDRLVAFPGASLVSKNGRIALAFPGDLFGDAPAPIYDTVCVLHPAEEVDLDVTLESGRLVVGNTAAEGAATCRLRFWNQTWTIALETPETRLLLDLSSRWPAGTRFQPRKMNRPGSATPVATALLVVLKGQATVDVGGVALALTAPPGPAELRWDSLHDPPRVARKLEQLPPWADPQRPLTPPARALAETFDRFRQLFAREPDQALTRFATAKELLPRLVALHVAQALDVLEHLEQTLNAPATKDEWDLCVTLLRHWIARQPNHDQFLYDFLLTRQQYAPAEGRIFLQLLLGFSEDDLRQTETYQVLLDYLTHEKATLRNLAAWHLLRLLPEAQRFPYKPAGSREDALRVRDQWKQLLPPPSLPSPGKER</sequence>
<dbReference type="EMBL" id="JACEFB010000001">
    <property type="protein sequence ID" value="MBA2225048.1"/>
    <property type="molecule type" value="Genomic_DNA"/>
</dbReference>
<comment type="caution">
    <text evidence="1">The sequence shown here is derived from an EMBL/GenBank/DDBJ whole genome shotgun (WGS) entry which is preliminary data.</text>
</comment>
<keyword evidence="2" id="KW-1185">Reference proteome</keyword>
<organism evidence="1 2">
    <name type="scientific">Thermogemmata fonticola</name>
    <dbReference type="NCBI Taxonomy" id="2755323"/>
    <lineage>
        <taxon>Bacteria</taxon>
        <taxon>Pseudomonadati</taxon>
        <taxon>Planctomycetota</taxon>
        <taxon>Planctomycetia</taxon>
        <taxon>Gemmatales</taxon>
        <taxon>Gemmataceae</taxon>
        <taxon>Thermogemmata</taxon>
    </lineage>
</organism>
<accession>A0A7V9AAH5</accession>
<reference evidence="1 2" key="1">
    <citation type="submission" date="2020-07" db="EMBL/GenBank/DDBJ databases">
        <title>Thermogemmata thermophila gen. nov., sp. nov., a novel moderate thermophilic planctomycete from a Kamchatka hot spring.</title>
        <authorList>
            <person name="Elcheninov A.G."/>
            <person name="Podosokorskaya O.A."/>
            <person name="Kovaleva O.L."/>
            <person name="Novikov A."/>
            <person name="Bonch-Osmolovskaya E.A."/>
            <person name="Toshchakov S.V."/>
            <person name="Kublanov I.V."/>
        </authorList>
    </citation>
    <scope>NUCLEOTIDE SEQUENCE [LARGE SCALE GENOMIC DNA]</scope>
    <source>
        <strain evidence="1 2">2918</strain>
    </source>
</reference>
<dbReference type="Proteomes" id="UP000542342">
    <property type="component" value="Unassembled WGS sequence"/>
</dbReference>
<proteinExistence type="predicted"/>
<dbReference type="RefSeq" id="WP_194536449.1">
    <property type="nucleotide sequence ID" value="NZ_JACEFB010000001.1"/>
</dbReference>
<protein>
    <submittedName>
        <fullName evidence="1">Uncharacterized protein</fullName>
    </submittedName>
</protein>
<gene>
    <name evidence="1" type="ORF">H0921_02615</name>
</gene>
<name>A0A7V9AAH5_9BACT</name>
<evidence type="ECO:0000313" key="1">
    <source>
        <dbReference type="EMBL" id="MBA2225048.1"/>
    </source>
</evidence>
<evidence type="ECO:0000313" key="2">
    <source>
        <dbReference type="Proteomes" id="UP000542342"/>
    </source>
</evidence>
<dbReference type="AlphaFoldDB" id="A0A7V9AAH5"/>